<comment type="caution">
    <text evidence="1">The sequence shown here is derived from an EMBL/GenBank/DDBJ whole genome shotgun (WGS) entry which is preliminary data.</text>
</comment>
<dbReference type="PANTHER" id="PTHR47017">
    <property type="entry name" value="ACYL-COA"/>
    <property type="match status" value="1"/>
</dbReference>
<reference evidence="1 2" key="1">
    <citation type="submission" date="2022-07" db="EMBL/GenBank/DDBJ databases">
        <title>Methylomonas rivi sp. nov., Methylomonas rosea sp. nov., Methylomonas aureus sp. nov. and Methylomonas subterranea sp. nov., four novel methanotrophs isolated from a freshwater creek and the deep terrestrial subsurface.</title>
        <authorList>
            <person name="Abin C."/>
            <person name="Sankaranarayanan K."/>
            <person name="Garner C."/>
            <person name="Sindelar R."/>
            <person name="Kotary K."/>
            <person name="Garner R."/>
            <person name="Barclay S."/>
            <person name="Lawson P."/>
            <person name="Krumholz L."/>
        </authorList>
    </citation>
    <scope>NUCLEOTIDE SEQUENCE [LARGE SCALE GENOMIC DNA]</scope>
    <source>
        <strain evidence="1 2">SURF-2</strain>
    </source>
</reference>
<evidence type="ECO:0000313" key="1">
    <source>
        <dbReference type="EMBL" id="MCQ8104817.1"/>
    </source>
</evidence>
<dbReference type="InterPro" id="IPR016181">
    <property type="entry name" value="Acyl_CoA_acyltransferase"/>
</dbReference>
<dbReference type="Pfam" id="PF04339">
    <property type="entry name" value="FemAB_like"/>
    <property type="match status" value="1"/>
</dbReference>
<dbReference type="Gene3D" id="3.40.630.30">
    <property type="match status" value="1"/>
</dbReference>
<keyword evidence="2" id="KW-1185">Reference proteome</keyword>
<protein>
    <submittedName>
        <fullName evidence="1">GNAT family N-acetyltransferase</fullName>
    </submittedName>
</protein>
<proteinExistence type="predicted"/>
<evidence type="ECO:0000313" key="2">
    <source>
        <dbReference type="Proteomes" id="UP001524499"/>
    </source>
</evidence>
<dbReference type="EMBL" id="JANIBJ010000020">
    <property type="protein sequence ID" value="MCQ8104817.1"/>
    <property type="molecule type" value="Genomic_DNA"/>
</dbReference>
<dbReference type="Proteomes" id="UP001524499">
    <property type="component" value="Unassembled WGS sequence"/>
</dbReference>
<organism evidence="1 2">
    <name type="scientific">Methylomonas subterranea</name>
    <dbReference type="NCBI Taxonomy" id="2952225"/>
    <lineage>
        <taxon>Bacteria</taxon>
        <taxon>Pseudomonadati</taxon>
        <taxon>Pseudomonadota</taxon>
        <taxon>Gammaproteobacteria</taxon>
        <taxon>Methylococcales</taxon>
        <taxon>Methylococcaceae</taxon>
        <taxon>Methylomonas</taxon>
    </lineage>
</organism>
<dbReference type="SUPFAM" id="SSF55729">
    <property type="entry name" value="Acyl-CoA N-acyltransferases (Nat)"/>
    <property type="match status" value="1"/>
</dbReference>
<name>A0ABT1TH85_9GAMM</name>
<accession>A0ABT1TH85</accession>
<dbReference type="InterPro" id="IPR007434">
    <property type="entry name" value="FemAB-like"/>
</dbReference>
<gene>
    <name evidence="1" type="ORF">NP590_11925</name>
</gene>
<dbReference type="RefSeq" id="WP_256602625.1">
    <property type="nucleotide sequence ID" value="NZ_JANIBJ010000020.1"/>
</dbReference>
<sequence>MEVKQIHSLSQIDASDWNRLAGVDYPFLRHEFLSALEQSGSVCPQTGWSARHLLVEDAHGLLAILPMYEKRHSWGEYVFDQAWADAYRRHGLDYYPKWLTAIPFTPCQGPRLALRPTADAGAAMRILLDFIQQSAAQNAVSSWHCLFPRQTQLAQLQQSGLSIRSGVQFQWFNRGYGDFADYLQTLSAGKRKMIKRERRKVAEQGIEMLRIPGPQITEAQWRAFYRFYSQTYLKRRGQPYLNPDFFQRIAAAMAEQCLLILAVKDQAYVGAALSFVGEDCLYGRYWGCQEEYNALHFEACYYQGLDYCIEHGLQRFDSGAQGEHKISRGFEPVTTYSAHWIKHPAFAQVIDDFVKREQVGVRQYREAAAGYLPFKQDASNKPEPAA</sequence>
<dbReference type="PANTHER" id="PTHR47017:SF1">
    <property type="entry name" value="ACYL-COA"/>
    <property type="match status" value="1"/>
</dbReference>